<evidence type="ECO:0000256" key="4">
    <source>
        <dbReference type="ARBA" id="ARBA00022801"/>
    </source>
</evidence>
<gene>
    <name evidence="10" type="ORF">J8A68_004578</name>
</gene>
<dbReference type="GeneID" id="73471378"/>
<sequence>MNITTNINETVPIPSEVLELHSFLNRSWIIEISTCIIILTLSLSSIIIASYTTLAKPRNALDPRIDKDTNPNYDPTDMDNCRFYIMNKLDLLIYDQISLSMVICMPFIGSGMLILLYFLLRNFEDLNYWLNWYILSISPMMIYFSLSSIFVLTVRKLSHSLFGKNSLKFMKRYRICVIEDQDDYPLGQLEFLHDEIKPKDRNQFKKYVQSENLTILEPTSIELIPDTYNTNWIIDSKFLILFPISLLITGIFYYFPNNPFILNFLSLNYIVSSISQLRLNRFKLAFLLLLGLFVYDIYFVFGTEIMESVATQITIPIKLLIPRFDSTFSILGLGDIIIPGTLISLCLRFDLYNYHKSNPGLAFHHLNSFPKPYFIISNISYAIGLIITLIVLNVFKAGQPALLYLVPSLLVGIIGTSIKRKEFTQLWQFTEDISEFIPDKKEKEPRDFNLNEDDDNEDEDDEDDEFQVDENEIEQLDEMDDWIDRVELKRKEFGSDFDTDIDDFIHDNLYNEEDDDTFVIAGASTAEYPEEHDDDDGEDEDDSIVRILVNDLRSEPKEWYSEEEHEDGV</sequence>
<keyword evidence="4" id="KW-0378">Hydrolase</keyword>
<dbReference type="Proteomes" id="UP000694255">
    <property type="component" value="Unassembled WGS sequence"/>
</dbReference>
<keyword evidence="11" id="KW-1185">Reference proteome</keyword>
<evidence type="ECO:0000256" key="6">
    <source>
        <dbReference type="ARBA" id="ARBA00022989"/>
    </source>
</evidence>
<proteinExistence type="inferred from homology"/>
<evidence type="ECO:0000256" key="8">
    <source>
        <dbReference type="SAM" id="MobiDB-lite"/>
    </source>
</evidence>
<comment type="caution">
    <text evidence="10">The sequence shown here is derived from an EMBL/GenBank/DDBJ whole genome shotgun (WGS) entry which is preliminary data.</text>
</comment>
<feature type="transmembrane region" description="Helical" evidence="9">
    <location>
        <begin position="132"/>
        <end position="154"/>
    </location>
</feature>
<evidence type="ECO:0000256" key="5">
    <source>
        <dbReference type="ARBA" id="ARBA00022824"/>
    </source>
</evidence>
<dbReference type="InterPro" id="IPR007369">
    <property type="entry name" value="Peptidase_A22B_SPP"/>
</dbReference>
<feature type="compositionally biased region" description="Acidic residues" evidence="8">
    <location>
        <begin position="450"/>
        <end position="473"/>
    </location>
</feature>
<dbReference type="GO" id="GO:0042500">
    <property type="term" value="F:aspartic endopeptidase activity, intramembrane cleaving"/>
    <property type="evidence" value="ECO:0007669"/>
    <property type="project" value="InterPro"/>
</dbReference>
<dbReference type="AlphaFoldDB" id="A0A8J5QAW9"/>
<evidence type="ECO:0000256" key="2">
    <source>
        <dbReference type="ARBA" id="ARBA00006859"/>
    </source>
</evidence>
<dbReference type="Pfam" id="PF04258">
    <property type="entry name" value="Peptidase_A22B"/>
    <property type="match status" value="1"/>
</dbReference>
<feature type="transmembrane region" description="Helical" evidence="9">
    <location>
        <begin position="284"/>
        <end position="301"/>
    </location>
</feature>
<reference evidence="10 11" key="1">
    <citation type="journal article" date="2021" name="DNA Res.">
        <title>Genome analysis of Candida subhashii reveals its hybrid nature and dual mitochondrial genome conformations.</title>
        <authorList>
            <person name="Mixao V."/>
            <person name="Hegedusova E."/>
            <person name="Saus E."/>
            <person name="Pryszcz L.P."/>
            <person name="Cillingova A."/>
            <person name="Nosek J."/>
            <person name="Gabaldon T."/>
        </authorList>
    </citation>
    <scope>NUCLEOTIDE SEQUENCE [LARGE SCALE GENOMIC DNA]</scope>
    <source>
        <strain evidence="10 11">CBS 10753</strain>
    </source>
</reference>
<feature type="transmembrane region" description="Helical" evidence="9">
    <location>
        <begin position="401"/>
        <end position="418"/>
    </location>
</feature>
<dbReference type="RefSeq" id="XP_049262144.1">
    <property type="nucleotide sequence ID" value="XM_049408552.1"/>
</dbReference>
<name>A0A8J5QAW9_9ASCO</name>
<dbReference type="EMBL" id="JAGSYN010000189">
    <property type="protein sequence ID" value="KAG7661911.1"/>
    <property type="molecule type" value="Genomic_DNA"/>
</dbReference>
<evidence type="ECO:0000256" key="7">
    <source>
        <dbReference type="ARBA" id="ARBA00023136"/>
    </source>
</evidence>
<feature type="region of interest" description="Disordered" evidence="8">
    <location>
        <begin position="523"/>
        <end position="543"/>
    </location>
</feature>
<feature type="transmembrane region" description="Helical" evidence="9">
    <location>
        <begin position="372"/>
        <end position="395"/>
    </location>
</feature>
<evidence type="ECO:0000256" key="1">
    <source>
        <dbReference type="ARBA" id="ARBA00004477"/>
    </source>
</evidence>
<feature type="transmembrane region" description="Helical" evidence="9">
    <location>
        <begin position="28"/>
        <end position="54"/>
    </location>
</feature>
<dbReference type="PANTHER" id="PTHR12174:SF23">
    <property type="entry name" value="MINOR HISTOCOMPATIBILITY ANTIGEN H13"/>
    <property type="match status" value="1"/>
</dbReference>
<feature type="region of interest" description="Disordered" evidence="8">
    <location>
        <begin position="444"/>
        <end position="473"/>
    </location>
</feature>
<evidence type="ECO:0000256" key="9">
    <source>
        <dbReference type="SAM" id="Phobius"/>
    </source>
</evidence>
<accession>A0A8J5QAW9</accession>
<dbReference type="SMART" id="SM00730">
    <property type="entry name" value="PSN"/>
    <property type="match status" value="1"/>
</dbReference>
<feature type="transmembrane region" description="Helical" evidence="9">
    <location>
        <begin position="238"/>
        <end position="255"/>
    </location>
</feature>
<comment type="similarity">
    <text evidence="2">Belongs to the peptidase A22B family.</text>
</comment>
<feature type="transmembrane region" description="Helical" evidence="9">
    <location>
        <begin position="328"/>
        <end position="351"/>
    </location>
</feature>
<dbReference type="OrthoDB" id="29661at2759"/>
<dbReference type="GO" id="GO:0033619">
    <property type="term" value="P:membrane protein proteolysis"/>
    <property type="evidence" value="ECO:0007669"/>
    <property type="project" value="TreeGrafter"/>
</dbReference>
<dbReference type="PANTHER" id="PTHR12174">
    <property type="entry name" value="SIGNAL PEPTIDE PEPTIDASE"/>
    <property type="match status" value="1"/>
</dbReference>
<keyword evidence="6 9" id="KW-1133">Transmembrane helix</keyword>
<dbReference type="GO" id="GO:0098553">
    <property type="term" value="C:lumenal side of endoplasmic reticulum membrane"/>
    <property type="evidence" value="ECO:0007669"/>
    <property type="project" value="TreeGrafter"/>
</dbReference>
<keyword evidence="7 9" id="KW-0472">Membrane</keyword>
<organism evidence="10 11">
    <name type="scientific">[Candida] subhashii</name>
    <dbReference type="NCBI Taxonomy" id="561895"/>
    <lineage>
        <taxon>Eukaryota</taxon>
        <taxon>Fungi</taxon>
        <taxon>Dikarya</taxon>
        <taxon>Ascomycota</taxon>
        <taxon>Saccharomycotina</taxon>
        <taxon>Pichiomycetes</taxon>
        <taxon>Debaryomycetaceae</taxon>
        <taxon>Spathaspora</taxon>
    </lineage>
</organism>
<evidence type="ECO:0000313" key="11">
    <source>
        <dbReference type="Proteomes" id="UP000694255"/>
    </source>
</evidence>
<comment type="subcellular location">
    <subcellularLocation>
        <location evidence="1">Endoplasmic reticulum membrane</location>
        <topology evidence="1">Multi-pass membrane protein</topology>
    </subcellularLocation>
</comment>
<evidence type="ECO:0000313" key="10">
    <source>
        <dbReference type="EMBL" id="KAG7661911.1"/>
    </source>
</evidence>
<keyword evidence="5" id="KW-0256">Endoplasmic reticulum</keyword>
<dbReference type="GO" id="GO:0098554">
    <property type="term" value="C:cytoplasmic side of endoplasmic reticulum membrane"/>
    <property type="evidence" value="ECO:0007669"/>
    <property type="project" value="TreeGrafter"/>
</dbReference>
<dbReference type="InterPro" id="IPR006639">
    <property type="entry name" value="Preselin/SPP"/>
</dbReference>
<feature type="transmembrane region" description="Helical" evidence="9">
    <location>
        <begin position="97"/>
        <end position="120"/>
    </location>
</feature>
<keyword evidence="3 9" id="KW-0812">Transmembrane</keyword>
<feature type="compositionally biased region" description="Acidic residues" evidence="8">
    <location>
        <begin position="528"/>
        <end position="542"/>
    </location>
</feature>
<evidence type="ECO:0000256" key="3">
    <source>
        <dbReference type="ARBA" id="ARBA00022692"/>
    </source>
</evidence>
<dbReference type="GO" id="GO:0006465">
    <property type="term" value="P:signal peptide processing"/>
    <property type="evidence" value="ECO:0007669"/>
    <property type="project" value="TreeGrafter"/>
</dbReference>
<protein>
    <submittedName>
        <fullName evidence="10">Uncharacterized protein</fullName>
    </submittedName>
</protein>